<dbReference type="GO" id="GO:0005794">
    <property type="term" value="C:Golgi apparatus"/>
    <property type="evidence" value="ECO:0007669"/>
    <property type="project" value="TreeGrafter"/>
</dbReference>
<dbReference type="STRING" id="2903.R1BJI8"/>
<evidence type="ECO:0000313" key="3">
    <source>
        <dbReference type="Proteomes" id="UP000013827"/>
    </source>
</evidence>
<dbReference type="InterPro" id="IPR053250">
    <property type="entry name" value="Glycosyltransferase_77"/>
</dbReference>
<dbReference type="HOGENOM" id="CLU_391514_0_0_1"/>
<keyword evidence="3" id="KW-1185">Reference proteome</keyword>
<dbReference type="Pfam" id="PF03407">
    <property type="entry name" value="Nucleotid_trans"/>
    <property type="match status" value="1"/>
</dbReference>
<organism evidence="2 3">
    <name type="scientific">Emiliania huxleyi (strain CCMP1516)</name>
    <dbReference type="NCBI Taxonomy" id="280463"/>
    <lineage>
        <taxon>Eukaryota</taxon>
        <taxon>Haptista</taxon>
        <taxon>Haptophyta</taxon>
        <taxon>Prymnesiophyceae</taxon>
        <taxon>Isochrysidales</taxon>
        <taxon>Noelaerhabdaceae</taxon>
        <taxon>Emiliania</taxon>
    </lineage>
</organism>
<reference evidence="2" key="2">
    <citation type="submission" date="2024-10" db="UniProtKB">
        <authorList>
            <consortium name="EnsemblProtists"/>
        </authorList>
    </citation>
    <scope>IDENTIFICATION</scope>
</reference>
<dbReference type="PANTHER" id="PTHR46936:SF1">
    <property type="entry name" value="ARABINOSYLTRANSFERASE XEG113"/>
    <property type="match status" value="1"/>
</dbReference>
<dbReference type="EnsemblProtists" id="EOD10003">
    <property type="protein sequence ID" value="EOD10003"/>
    <property type="gene ID" value="EMIHUDRAFT_452772"/>
</dbReference>
<feature type="domain" description="Nucleotide-diphospho-sugar transferase" evidence="1">
    <location>
        <begin position="147"/>
        <end position="399"/>
    </location>
</feature>
<protein>
    <recommendedName>
        <fullName evidence="1">Nucleotide-diphospho-sugar transferase domain-containing protein</fullName>
    </recommendedName>
</protein>
<dbReference type="Proteomes" id="UP000013827">
    <property type="component" value="Unassembled WGS sequence"/>
</dbReference>
<accession>A0A0D3IFG8</accession>
<dbReference type="InterPro" id="IPR005069">
    <property type="entry name" value="Nucl-diP-sugar_transferase"/>
</dbReference>
<dbReference type="AlphaFoldDB" id="A0A0D3IFG8"/>
<evidence type="ECO:0000259" key="1">
    <source>
        <dbReference type="Pfam" id="PF03407"/>
    </source>
</evidence>
<dbReference type="PaxDb" id="2903-EOD10003"/>
<dbReference type="KEGG" id="ehx:EMIHUDRAFT_452772"/>
<dbReference type="GO" id="GO:0052636">
    <property type="term" value="F:arabinosyltransferase activity"/>
    <property type="evidence" value="ECO:0007669"/>
    <property type="project" value="TreeGrafter"/>
</dbReference>
<dbReference type="PANTHER" id="PTHR46936">
    <property type="entry name" value="ARABINOSYLTRANSFERASE XEG113"/>
    <property type="match status" value="1"/>
</dbReference>
<proteinExistence type="predicted"/>
<name>A0A0D3IFG8_EMIH1</name>
<dbReference type="RefSeq" id="XP_005762432.1">
    <property type="nucleotide sequence ID" value="XM_005762375.1"/>
</dbReference>
<evidence type="ECO:0000313" key="2">
    <source>
        <dbReference type="EnsemblProtists" id="EOD10003"/>
    </source>
</evidence>
<sequence length="705" mass="77351">MPRTSSSISEGRFPIWLVFLPFALVGIVNVARAPSHAPVVSRRQLALQRSRQKPPDSGWAAVETSRSSAALSSEEATRIALEKGSQRVRAAAAAVSSPVRGVVTAEALDAVLPKGAVVWLTFSNAAYLHFAQNFYLSCAAVGRAHQLAIAALDPPSLSSWAGLGVPVLNFSVFGDASDFRGIGADQARFRRMGAMKVAAFLSLLRRGRPVLCSDVDTVWLADPEPFLRSRAAAADIAVTSDCLSREADANKRGDSRRFDPKGVWFCGHNPQNLYGDCKSLLLTTATHSSGVLFLNPTPRTLTLAERHLEDQRAFNMLAVYHVYPVDENQAFYPVVAAPPAAETGEIVLAANRSLWLMPLPAGLFCGGHTFFVQQSGERRGCLNVHITFTEGGVHGKLWRLREAGLWGLEPEQYYDEGRYLSFRPPPVPAGPLPAARVEPYDDESRCVKEVRQYDDKEGLHGVTIQEAIAQSPRLQAHLRMADRYLVALRDGMAAAWLLNRTFVFPQFACLCDRSEWPDVMPTCRLENSDLEFPFRCPLNFLLNVHFMQGIENGLQGRRGLPYREHSFLTHPWLSRRLRESRTEVRFRSDAPSAAAPGLVELPRGATDAEVLAALGPGTVAAGSAVIMLSEAEDVLGGFEDAATGAYVRSLLDQKVLYGSWCCSRTNFHRPGATAFYTKPAELPLGVRATAVREARSWRLPLKGEF</sequence>
<dbReference type="GeneID" id="17256173"/>
<reference evidence="3" key="1">
    <citation type="journal article" date="2013" name="Nature">
        <title>Pan genome of the phytoplankton Emiliania underpins its global distribution.</title>
        <authorList>
            <person name="Read B.A."/>
            <person name="Kegel J."/>
            <person name="Klute M.J."/>
            <person name="Kuo A."/>
            <person name="Lefebvre S.C."/>
            <person name="Maumus F."/>
            <person name="Mayer C."/>
            <person name="Miller J."/>
            <person name="Monier A."/>
            <person name="Salamov A."/>
            <person name="Young J."/>
            <person name="Aguilar M."/>
            <person name="Claverie J.M."/>
            <person name="Frickenhaus S."/>
            <person name="Gonzalez K."/>
            <person name="Herman E.K."/>
            <person name="Lin Y.C."/>
            <person name="Napier J."/>
            <person name="Ogata H."/>
            <person name="Sarno A.F."/>
            <person name="Shmutz J."/>
            <person name="Schroeder D."/>
            <person name="de Vargas C."/>
            <person name="Verret F."/>
            <person name="von Dassow P."/>
            <person name="Valentin K."/>
            <person name="Van de Peer Y."/>
            <person name="Wheeler G."/>
            <person name="Dacks J.B."/>
            <person name="Delwiche C.F."/>
            <person name="Dyhrman S.T."/>
            <person name="Glockner G."/>
            <person name="John U."/>
            <person name="Richards T."/>
            <person name="Worden A.Z."/>
            <person name="Zhang X."/>
            <person name="Grigoriev I.V."/>
            <person name="Allen A.E."/>
            <person name="Bidle K."/>
            <person name="Borodovsky M."/>
            <person name="Bowler C."/>
            <person name="Brownlee C."/>
            <person name="Cock J.M."/>
            <person name="Elias M."/>
            <person name="Gladyshev V.N."/>
            <person name="Groth M."/>
            <person name="Guda C."/>
            <person name="Hadaegh A."/>
            <person name="Iglesias-Rodriguez M.D."/>
            <person name="Jenkins J."/>
            <person name="Jones B.M."/>
            <person name="Lawson T."/>
            <person name="Leese F."/>
            <person name="Lindquist E."/>
            <person name="Lobanov A."/>
            <person name="Lomsadze A."/>
            <person name="Malik S.B."/>
            <person name="Marsh M.E."/>
            <person name="Mackinder L."/>
            <person name="Mock T."/>
            <person name="Mueller-Roeber B."/>
            <person name="Pagarete A."/>
            <person name="Parker M."/>
            <person name="Probert I."/>
            <person name="Quesneville H."/>
            <person name="Raines C."/>
            <person name="Rensing S.A."/>
            <person name="Riano-Pachon D.M."/>
            <person name="Richier S."/>
            <person name="Rokitta S."/>
            <person name="Shiraiwa Y."/>
            <person name="Soanes D.M."/>
            <person name="van der Giezen M."/>
            <person name="Wahlund T.M."/>
            <person name="Williams B."/>
            <person name="Wilson W."/>
            <person name="Wolfe G."/>
            <person name="Wurch L.L."/>
        </authorList>
    </citation>
    <scope>NUCLEOTIDE SEQUENCE</scope>
</reference>